<sequence length="66" mass="6914">MRSKTQGSKHTSAQGKDTTESKTITGLSLITLDKIWGCPGQLLCPGLDPNNSGEGPKGSLFGVRLV</sequence>
<reference evidence="2" key="2">
    <citation type="journal article" date="2015" name="Data Brief">
        <title>Shoot transcriptome of the giant reed, Arundo donax.</title>
        <authorList>
            <person name="Barrero R.A."/>
            <person name="Guerrero F.D."/>
            <person name="Moolhuijzen P."/>
            <person name="Goolsby J.A."/>
            <person name="Tidwell J."/>
            <person name="Bellgard S.E."/>
            <person name="Bellgard M.I."/>
        </authorList>
    </citation>
    <scope>NUCLEOTIDE SEQUENCE</scope>
    <source>
        <tissue evidence="2">Shoot tissue taken approximately 20 cm above the soil surface</tissue>
    </source>
</reference>
<protein>
    <submittedName>
        <fullName evidence="2">Uncharacterized protein</fullName>
    </submittedName>
</protein>
<dbReference type="AlphaFoldDB" id="A0A0A9C705"/>
<feature type="region of interest" description="Disordered" evidence="1">
    <location>
        <begin position="47"/>
        <end position="66"/>
    </location>
</feature>
<evidence type="ECO:0000313" key="2">
    <source>
        <dbReference type="EMBL" id="JAD70238.1"/>
    </source>
</evidence>
<reference evidence="2" key="1">
    <citation type="submission" date="2014-09" db="EMBL/GenBank/DDBJ databases">
        <authorList>
            <person name="Magalhaes I.L.F."/>
            <person name="Oliveira U."/>
            <person name="Santos F.R."/>
            <person name="Vidigal T.H.D.A."/>
            <person name="Brescovit A.D."/>
            <person name="Santos A.J."/>
        </authorList>
    </citation>
    <scope>NUCLEOTIDE SEQUENCE</scope>
    <source>
        <tissue evidence="2">Shoot tissue taken approximately 20 cm above the soil surface</tissue>
    </source>
</reference>
<proteinExistence type="predicted"/>
<organism evidence="2">
    <name type="scientific">Arundo donax</name>
    <name type="common">Giant reed</name>
    <name type="synonym">Donax arundinaceus</name>
    <dbReference type="NCBI Taxonomy" id="35708"/>
    <lineage>
        <taxon>Eukaryota</taxon>
        <taxon>Viridiplantae</taxon>
        <taxon>Streptophyta</taxon>
        <taxon>Embryophyta</taxon>
        <taxon>Tracheophyta</taxon>
        <taxon>Spermatophyta</taxon>
        <taxon>Magnoliopsida</taxon>
        <taxon>Liliopsida</taxon>
        <taxon>Poales</taxon>
        <taxon>Poaceae</taxon>
        <taxon>PACMAD clade</taxon>
        <taxon>Arundinoideae</taxon>
        <taxon>Arundineae</taxon>
        <taxon>Arundo</taxon>
    </lineage>
</organism>
<accession>A0A0A9C705</accession>
<feature type="region of interest" description="Disordered" evidence="1">
    <location>
        <begin position="1"/>
        <end position="20"/>
    </location>
</feature>
<dbReference type="EMBL" id="GBRH01227657">
    <property type="protein sequence ID" value="JAD70238.1"/>
    <property type="molecule type" value="Transcribed_RNA"/>
</dbReference>
<name>A0A0A9C705_ARUDO</name>
<evidence type="ECO:0000256" key="1">
    <source>
        <dbReference type="SAM" id="MobiDB-lite"/>
    </source>
</evidence>